<dbReference type="PANTHER" id="PTHR44051:SF3">
    <property type="entry name" value="TRANSCRIPTIONAL REGULATOR URE2"/>
    <property type="match status" value="1"/>
</dbReference>
<evidence type="ECO:0000313" key="4">
    <source>
        <dbReference type="EMBL" id="TGO13576.1"/>
    </source>
</evidence>
<dbReference type="Pfam" id="PF00043">
    <property type="entry name" value="GST_C"/>
    <property type="match status" value="1"/>
</dbReference>
<dbReference type="SFLD" id="SFLDS00019">
    <property type="entry name" value="Glutathione_Transferase_(cytos"/>
    <property type="match status" value="1"/>
</dbReference>
<dbReference type="InterPro" id="IPR040079">
    <property type="entry name" value="Glutathione_S-Trfase"/>
</dbReference>
<dbReference type="EMBL" id="PQXH01000067">
    <property type="protein sequence ID" value="TGO13576.1"/>
    <property type="molecule type" value="Genomic_DNA"/>
</dbReference>
<dbReference type="InterPro" id="IPR036282">
    <property type="entry name" value="Glutathione-S-Trfase_C_sf"/>
</dbReference>
<dbReference type="SFLD" id="SFLDG00358">
    <property type="entry name" value="Main_(cytGST)"/>
    <property type="match status" value="1"/>
</dbReference>
<name>A0A4Z1EMA7_9HELO</name>
<feature type="domain" description="GST C-terminal" evidence="3">
    <location>
        <begin position="90"/>
        <end position="222"/>
    </location>
</feature>
<evidence type="ECO:0000313" key="5">
    <source>
        <dbReference type="Proteomes" id="UP000297777"/>
    </source>
</evidence>
<comment type="caution">
    <text evidence="4">The sequence shown here is derived from an EMBL/GenBank/DDBJ whole genome shotgun (WGS) entry which is preliminary data.</text>
</comment>
<dbReference type="CDD" id="cd03048">
    <property type="entry name" value="GST_N_Ure2p_like"/>
    <property type="match status" value="1"/>
</dbReference>
<dbReference type="AlphaFoldDB" id="A0A4Z1EMA7"/>
<keyword evidence="5" id="KW-1185">Reference proteome</keyword>
<dbReference type="PROSITE" id="PS50405">
    <property type="entry name" value="GST_CTER"/>
    <property type="match status" value="1"/>
</dbReference>
<sequence length="226" mass="26472">MAQPITLYSHITGSNPWKVAIILEELKIPYTTEYLETTDLKKLPFESLNPNDRVPAITDPNTSLTPWESGAIIEYLIDTYDHSALLSYPTFPKRYHVKQWLHFQISGQGPYYGQAVWFAKYHSEKLESATERYFNQIKRVLYVLDKHLHGREWLVGDKCTYADLAFIPWDMGIPWIFGDRAGELEMEKDFPHFWKWHTKMMERPSVEMIIKDKEDALRKKEAAASA</sequence>
<dbReference type="InterPro" id="IPR004045">
    <property type="entry name" value="Glutathione_S-Trfase_N"/>
</dbReference>
<gene>
    <name evidence="4" type="ORF">BTUL_0067g00180</name>
</gene>
<evidence type="ECO:0000259" key="2">
    <source>
        <dbReference type="PROSITE" id="PS50404"/>
    </source>
</evidence>
<dbReference type="InterPro" id="IPR010987">
    <property type="entry name" value="Glutathione-S-Trfase_C-like"/>
</dbReference>
<evidence type="ECO:0000256" key="1">
    <source>
        <dbReference type="ARBA" id="ARBA00007409"/>
    </source>
</evidence>
<dbReference type="OrthoDB" id="422574at2759"/>
<dbReference type="SUPFAM" id="SSF47616">
    <property type="entry name" value="GST C-terminal domain-like"/>
    <property type="match status" value="1"/>
</dbReference>
<protein>
    <recommendedName>
        <fullName evidence="6">GST N-terminal domain-containing protein</fullName>
    </recommendedName>
</protein>
<evidence type="ECO:0000259" key="3">
    <source>
        <dbReference type="PROSITE" id="PS50405"/>
    </source>
</evidence>
<accession>A0A4Z1EMA7</accession>
<dbReference type="Gene3D" id="1.20.1050.10">
    <property type="match status" value="1"/>
</dbReference>
<dbReference type="SFLD" id="SFLDG01151">
    <property type="entry name" value="Main.2:_Nu-like"/>
    <property type="match status" value="1"/>
</dbReference>
<dbReference type="PROSITE" id="PS50404">
    <property type="entry name" value="GST_NTER"/>
    <property type="match status" value="1"/>
</dbReference>
<organism evidence="4 5">
    <name type="scientific">Botrytis tulipae</name>
    <dbReference type="NCBI Taxonomy" id="87230"/>
    <lineage>
        <taxon>Eukaryota</taxon>
        <taxon>Fungi</taxon>
        <taxon>Dikarya</taxon>
        <taxon>Ascomycota</taxon>
        <taxon>Pezizomycotina</taxon>
        <taxon>Leotiomycetes</taxon>
        <taxon>Helotiales</taxon>
        <taxon>Sclerotiniaceae</taxon>
        <taxon>Botrytis</taxon>
    </lineage>
</organism>
<dbReference type="InterPro" id="IPR036249">
    <property type="entry name" value="Thioredoxin-like_sf"/>
</dbReference>
<reference evidence="4 5" key="1">
    <citation type="submission" date="2017-12" db="EMBL/GenBank/DDBJ databases">
        <title>Comparative genomics of Botrytis spp.</title>
        <authorList>
            <person name="Valero-Jimenez C.A."/>
            <person name="Tapia P."/>
            <person name="Veloso J."/>
            <person name="Silva-Moreno E."/>
            <person name="Staats M."/>
            <person name="Valdes J.H."/>
            <person name="Van Kan J.A.L."/>
        </authorList>
    </citation>
    <scope>NUCLEOTIDE SEQUENCE [LARGE SCALE GENOMIC DNA]</scope>
    <source>
        <strain evidence="4 5">Bt9001</strain>
    </source>
</reference>
<feature type="domain" description="GST N-terminal" evidence="2">
    <location>
        <begin position="3"/>
        <end position="84"/>
    </location>
</feature>
<dbReference type="InterPro" id="IPR004046">
    <property type="entry name" value="GST_C"/>
</dbReference>
<dbReference type="Proteomes" id="UP000297777">
    <property type="component" value="Unassembled WGS sequence"/>
</dbReference>
<proteinExistence type="inferred from homology"/>
<dbReference type="SUPFAM" id="SSF52833">
    <property type="entry name" value="Thioredoxin-like"/>
    <property type="match status" value="1"/>
</dbReference>
<dbReference type="PANTHER" id="PTHR44051">
    <property type="entry name" value="GLUTATHIONE S-TRANSFERASE-RELATED"/>
    <property type="match status" value="1"/>
</dbReference>
<comment type="similarity">
    <text evidence="1">Belongs to the GST superfamily.</text>
</comment>
<dbReference type="Gene3D" id="3.40.30.10">
    <property type="entry name" value="Glutaredoxin"/>
    <property type="match status" value="1"/>
</dbReference>
<evidence type="ECO:0008006" key="6">
    <source>
        <dbReference type="Google" id="ProtNLM"/>
    </source>
</evidence>
<dbReference type="Pfam" id="PF13409">
    <property type="entry name" value="GST_N_2"/>
    <property type="match status" value="1"/>
</dbReference>